<dbReference type="Proteomes" id="UP000657421">
    <property type="component" value="Unassembled WGS sequence"/>
</dbReference>
<evidence type="ECO:0000313" key="3">
    <source>
        <dbReference type="Proteomes" id="UP000657421"/>
    </source>
</evidence>
<gene>
    <name evidence="2" type="ORF">H8716_15945</name>
</gene>
<organism evidence="2 3">
    <name type="scientific">Jingyaoa shaoxingensis</name>
    <dbReference type="NCBI Taxonomy" id="2763671"/>
    <lineage>
        <taxon>Bacteria</taxon>
        <taxon>Bacillati</taxon>
        <taxon>Bacillota</taxon>
        <taxon>Clostridia</taxon>
        <taxon>Lachnospirales</taxon>
        <taxon>Lachnospiraceae</taxon>
        <taxon>Jingyaoa</taxon>
    </lineage>
</organism>
<dbReference type="PROSITE" id="PS50965">
    <property type="entry name" value="NERD"/>
    <property type="match status" value="1"/>
</dbReference>
<accession>A0ABR7NDP3</accession>
<protein>
    <submittedName>
        <fullName evidence="2">NERD domain-containing protein</fullName>
    </submittedName>
</protein>
<comment type="caution">
    <text evidence="2">The sequence shown here is derived from an EMBL/GenBank/DDBJ whole genome shotgun (WGS) entry which is preliminary data.</text>
</comment>
<dbReference type="RefSeq" id="WP_249309992.1">
    <property type="nucleotide sequence ID" value="NZ_JACRSZ010000024.1"/>
</dbReference>
<keyword evidence="3" id="KW-1185">Reference proteome</keyword>
<name>A0ABR7NDP3_9FIRM</name>
<feature type="domain" description="NERD" evidence="1">
    <location>
        <begin position="94"/>
        <end position="217"/>
    </location>
</feature>
<sequence length="244" mass="28069">MKTAEDFIKEMESSNLLMSHECTFKEYVSDIVQFQDMICKMISGNDYHEGMRIDEALFIMESTARKKELRGHPAVHNGVLTMKKLAKEMAITMSGAKGESLVYRTLEFLNRPNTQIFRNVYIADGIDETELDDIVLTDNGVIILEVKKVKSDLTHTEDGRMVFAGDECYDKVPLAQKMALKRRLLKKCLEKAVGDKGFDIPVYVDSFIVFSAPKRQFIKIDDRYRREKHCFRTGLNKKIESYIG</sequence>
<evidence type="ECO:0000313" key="2">
    <source>
        <dbReference type="EMBL" id="MBC8574535.1"/>
    </source>
</evidence>
<evidence type="ECO:0000259" key="1">
    <source>
        <dbReference type="PROSITE" id="PS50965"/>
    </source>
</evidence>
<dbReference type="Pfam" id="PF08378">
    <property type="entry name" value="NERD"/>
    <property type="match status" value="1"/>
</dbReference>
<dbReference type="InterPro" id="IPR011528">
    <property type="entry name" value="NERD"/>
</dbReference>
<proteinExistence type="predicted"/>
<dbReference type="EMBL" id="JACRSZ010000024">
    <property type="protein sequence ID" value="MBC8574535.1"/>
    <property type="molecule type" value="Genomic_DNA"/>
</dbReference>
<reference evidence="2 3" key="1">
    <citation type="submission" date="2020-08" db="EMBL/GenBank/DDBJ databases">
        <title>Genome public.</title>
        <authorList>
            <person name="Liu C."/>
            <person name="Sun Q."/>
        </authorList>
    </citation>
    <scope>NUCLEOTIDE SEQUENCE [LARGE SCALE GENOMIC DNA]</scope>
    <source>
        <strain evidence="2 3">NSJ-46</strain>
    </source>
</reference>